<dbReference type="InterPro" id="IPR037066">
    <property type="entry name" value="Plug_dom_sf"/>
</dbReference>
<keyword evidence="5" id="KW-0732">Signal</keyword>
<dbReference type="Pfam" id="PF07715">
    <property type="entry name" value="Plug"/>
    <property type="match status" value="1"/>
</dbReference>
<keyword evidence="4 8" id="KW-0812">Transmembrane</keyword>
<organism evidence="10 11">
    <name type="scientific">Vibrio orientalis CIP 102891 = ATCC 33934</name>
    <dbReference type="NCBI Taxonomy" id="675816"/>
    <lineage>
        <taxon>Bacteria</taxon>
        <taxon>Pseudomonadati</taxon>
        <taxon>Pseudomonadota</taxon>
        <taxon>Gammaproteobacteria</taxon>
        <taxon>Vibrionales</taxon>
        <taxon>Vibrionaceae</taxon>
        <taxon>Vibrio</taxon>
        <taxon>Vibrio oreintalis group</taxon>
    </lineage>
</organism>
<accession>A0ABM9Z2U5</accession>
<comment type="similarity">
    <text evidence="8">Belongs to the TonB-dependent receptor family.</text>
</comment>
<evidence type="ECO:0000256" key="4">
    <source>
        <dbReference type="ARBA" id="ARBA00022692"/>
    </source>
</evidence>
<dbReference type="InterPro" id="IPR012910">
    <property type="entry name" value="Plug_dom"/>
</dbReference>
<dbReference type="Gene3D" id="2.170.130.10">
    <property type="entry name" value="TonB-dependent receptor, plug domain"/>
    <property type="match status" value="1"/>
</dbReference>
<dbReference type="PANTHER" id="PTHR30069">
    <property type="entry name" value="TONB-DEPENDENT OUTER MEMBRANE RECEPTOR"/>
    <property type="match status" value="1"/>
</dbReference>
<keyword evidence="7 8" id="KW-0998">Cell outer membrane</keyword>
<evidence type="ECO:0000256" key="7">
    <source>
        <dbReference type="ARBA" id="ARBA00023237"/>
    </source>
</evidence>
<evidence type="ECO:0000256" key="1">
    <source>
        <dbReference type="ARBA" id="ARBA00004571"/>
    </source>
</evidence>
<name>A0ABM9Z2U5_VIBOR</name>
<dbReference type="InterPro" id="IPR036942">
    <property type="entry name" value="Beta-barrel_TonB_sf"/>
</dbReference>
<evidence type="ECO:0000313" key="10">
    <source>
        <dbReference type="EMBL" id="EEX94016.1"/>
    </source>
</evidence>
<comment type="caution">
    <text evidence="10">The sequence shown here is derived from an EMBL/GenBank/DDBJ whole genome shotgun (WGS) entry which is preliminary data.</text>
</comment>
<evidence type="ECO:0000313" key="11">
    <source>
        <dbReference type="Proteomes" id="UP000003515"/>
    </source>
</evidence>
<evidence type="ECO:0000259" key="9">
    <source>
        <dbReference type="Pfam" id="PF07715"/>
    </source>
</evidence>
<protein>
    <submittedName>
        <fullName evidence="10">TonB-dependent receptor</fullName>
    </submittedName>
</protein>
<evidence type="ECO:0000256" key="8">
    <source>
        <dbReference type="PROSITE-ProRule" id="PRU01360"/>
    </source>
</evidence>
<feature type="domain" description="TonB-dependent receptor plug" evidence="9">
    <location>
        <begin position="67"/>
        <end position="176"/>
    </location>
</feature>
<dbReference type="Gene3D" id="2.40.170.20">
    <property type="entry name" value="TonB-dependent receptor, beta-barrel domain"/>
    <property type="match status" value="1"/>
</dbReference>
<evidence type="ECO:0000256" key="5">
    <source>
        <dbReference type="ARBA" id="ARBA00022729"/>
    </source>
</evidence>
<dbReference type="InterPro" id="IPR039426">
    <property type="entry name" value="TonB-dep_rcpt-like"/>
</dbReference>
<keyword evidence="11" id="KW-1185">Reference proteome</keyword>
<sequence length="692" mass="77781">MIDGIIAISNVSGLAMVNRTFISSIATLCCFSANANDDLTDLMSMSLEELSMLDVTMETASKFSQKLTDIPAAVYVLEGERIKRSGVKTIAEALALIPGLRVSHFSATEPTVSSRGFHGGLFNKMLVLQDGRSLYSPVYGGVYWAEIDYLLEDIERIEVLRGPAGTIWGGNAENGVINIVTKSAEKTQGGLVTATYEQYGGYNLGVRQGFELADDVYARAFYKYKSIKRDPIKDPTRWTTHLAGMVFEKVDDWSLRVGGEQASFDENIFKVSYENGYYTDIQSETEEIDSYSYYAQYDKSVQLSTDTDSNYRLWFQQNHDSAYDAPGKYLTVDAEANFITALNDSHSITYGGGYRFIHLDFYHQLEGYDFDDSHYYIRLYNIDSASDSIANVFLQHTASWTSKFTTVIGAKAEYFEQNDEVELSPQARAIYSLDDTNSIWAGIGRSAIAPSYMDTNSSFISTGTYCPTGEDCSTDSTKYEYFYSLSSSNESEQIESVLTYELGYRHVAFDFELDGTIYFSQYDNIVGQEYVGVHPDYYQIDVYQSNSDYVVDSFGVEVAAHWVITDTFALYGAYSYLTLDQDWQSSGNSNGSDIDYFSIDSQHIASMQSLWSITDQVEFDMVLRGQSIDYGNQSELDNFLALDVRLGWQNTPSSPLVELLVKNLAEGEGYYEEAYGRYKQEQSVALRVSHAY</sequence>
<evidence type="ECO:0000256" key="2">
    <source>
        <dbReference type="ARBA" id="ARBA00022448"/>
    </source>
</evidence>
<proteinExistence type="inferred from homology"/>
<gene>
    <name evidence="10" type="ORF">VIA_001174</name>
</gene>
<dbReference type="PROSITE" id="PS52016">
    <property type="entry name" value="TONB_DEPENDENT_REC_3"/>
    <property type="match status" value="1"/>
</dbReference>
<evidence type="ECO:0000256" key="3">
    <source>
        <dbReference type="ARBA" id="ARBA00022452"/>
    </source>
</evidence>
<dbReference type="PANTHER" id="PTHR30069:SF29">
    <property type="entry name" value="HEMOGLOBIN AND HEMOGLOBIN-HAPTOGLOBIN-BINDING PROTEIN 1-RELATED"/>
    <property type="match status" value="1"/>
</dbReference>
<evidence type="ECO:0000256" key="6">
    <source>
        <dbReference type="ARBA" id="ARBA00023136"/>
    </source>
</evidence>
<keyword evidence="10" id="KW-0675">Receptor</keyword>
<dbReference type="EMBL" id="ACZV01000004">
    <property type="protein sequence ID" value="EEX94016.1"/>
    <property type="molecule type" value="Genomic_DNA"/>
</dbReference>
<comment type="subcellular location">
    <subcellularLocation>
        <location evidence="1 8">Cell outer membrane</location>
        <topology evidence="1 8">Multi-pass membrane protein</topology>
    </subcellularLocation>
</comment>
<keyword evidence="3 8" id="KW-1134">Transmembrane beta strand</keyword>
<dbReference type="Proteomes" id="UP000003515">
    <property type="component" value="Unassembled WGS sequence"/>
</dbReference>
<reference evidence="10 11" key="1">
    <citation type="submission" date="2009-10" db="EMBL/GenBank/DDBJ databases">
        <authorList>
            <consortium name="Los Alamos National Laboratory (LANL)"/>
            <consortium name="National Microbial Pathogen Data Resource (NMPDR)"/>
            <person name="Munk A.C."/>
            <person name="Chertkov O."/>
            <person name="Tapia R."/>
            <person name="Green L."/>
            <person name="Rogers Y."/>
            <person name="Detter J.C."/>
            <person name="Bruce D."/>
            <person name="Brettin T.S."/>
            <person name="Colwell R.R."/>
            <person name="Huq A."/>
            <person name="Grim C.J."/>
            <person name="Hasan N.A."/>
            <person name="Bartels D."/>
            <person name="Vonstein V."/>
        </authorList>
    </citation>
    <scope>NUCLEOTIDE SEQUENCE [LARGE SCALE GENOMIC DNA]</scope>
    <source>
        <strain evidence="10 11">CIP 102891</strain>
    </source>
</reference>
<keyword evidence="6 8" id="KW-0472">Membrane</keyword>
<keyword evidence="2 8" id="KW-0813">Transport</keyword>
<dbReference type="SUPFAM" id="SSF56935">
    <property type="entry name" value="Porins"/>
    <property type="match status" value="1"/>
</dbReference>